<dbReference type="GeneID" id="94835617"/>
<name>A0A1J4KHS5_9EUKA</name>
<reference evidence="2" key="1">
    <citation type="submission" date="2016-07" db="EMBL/GenBank/DDBJ databases">
        <authorList>
            <person name="Rosa I.A."/>
            <person name="Brigido M.C."/>
            <person name="Santos E.O."/>
            <person name="Almeida L.G.P."/>
            <person name="Zingalli R.B."/>
            <person name="Vasconcelos A.T.R."/>
            <person name="Souza W."/>
            <person name="Benchimol M."/>
        </authorList>
    </citation>
    <scope>NUCLEOTIDE SEQUENCE</scope>
    <source>
        <strain evidence="2">19648</strain>
    </source>
</reference>
<dbReference type="EMBL" id="KX579629">
    <property type="protein sequence ID" value="ARM19861.1"/>
    <property type="molecule type" value="Genomic_DNA"/>
</dbReference>
<feature type="region of interest" description="Disordered" evidence="1">
    <location>
        <begin position="91"/>
        <end position="117"/>
    </location>
</feature>
<evidence type="ECO:0000313" key="2">
    <source>
        <dbReference type="EMBL" id="ARM19861.1"/>
    </source>
</evidence>
<reference evidence="3 4" key="2">
    <citation type="submission" date="2016-10" db="EMBL/GenBank/DDBJ databases">
        <authorList>
            <person name="Benchimol M."/>
            <person name="Almeida L.G."/>
            <person name="Vasconcelos A.T."/>
            <person name="Perreira-Neves A."/>
            <person name="Rosa I.A."/>
            <person name="Tasca T."/>
            <person name="Bogo M.R."/>
            <person name="de Souza W."/>
        </authorList>
    </citation>
    <scope>NUCLEOTIDE SEQUENCE [LARGE SCALE GENOMIC DNA]</scope>
    <source>
        <strain evidence="3 4">K</strain>
    </source>
</reference>
<proteinExistence type="predicted"/>
<accession>A0A1J4KHS5</accession>
<dbReference type="EMBL" id="MLAK01000598">
    <property type="protein sequence ID" value="OHT10945.1"/>
    <property type="molecule type" value="Genomic_DNA"/>
</dbReference>
<feature type="compositionally biased region" description="Basic and acidic residues" evidence="1">
    <location>
        <begin position="91"/>
        <end position="102"/>
    </location>
</feature>
<reference evidence="2" key="3">
    <citation type="journal article" date="2017" name="Biol. Cell">
        <title>The costa of trichomonads: A complex macromolecular cytoskeleton structure made of uncommon proteins.</title>
        <authorList>
            <person name="de Andrade Rosa I."/>
            <person name="Brigido M.C."/>
            <person name="de Oliveira Santos E."/>
            <person name="Gonzaga L."/>
            <person name="Zingali R.B."/>
            <person name="de Vasconcelos A.T."/>
            <person name="de Souza W."/>
            <person name="Benchimol M."/>
        </authorList>
    </citation>
    <scope>NUCLEOTIDE SEQUENCE</scope>
    <source>
        <strain evidence="2">19648</strain>
    </source>
</reference>
<evidence type="ECO:0000256" key="1">
    <source>
        <dbReference type="SAM" id="MobiDB-lite"/>
    </source>
</evidence>
<protein>
    <submittedName>
        <fullName evidence="3">Uncharacterized protein</fullName>
    </submittedName>
</protein>
<evidence type="ECO:0000313" key="3">
    <source>
        <dbReference type="EMBL" id="OHT10945.1"/>
    </source>
</evidence>
<organism evidence="3 4">
    <name type="scientific">Tritrichomonas foetus</name>
    <dbReference type="NCBI Taxonomy" id="1144522"/>
    <lineage>
        <taxon>Eukaryota</taxon>
        <taxon>Metamonada</taxon>
        <taxon>Parabasalia</taxon>
        <taxon>Tritrichomonadida</taxon>
        <taxon>Tritrichomonadidae</taxon>
        <taxon>Tritrichomonas</taxon>
    </lineage>
</organism>
<dbReference type="AlphaFoldDB" id="A0A1J4KHS5"/>
<keyword evidence="4" id="KW-1185">Reference proteome</keyword>
<evidence type="ECO:0000313" key="4">
    <source>
        <dbReference type="Proteomes" id="UP000179807"/>
    </source>
</evidence>
<gene>
    <name evidence="3" type="ORF">TRFO_19648</name>
</gene>
<feature type="region of interest" description="Disordered" evidence="1">
    <location>
        <begin position="132"/>
        <end position="152"/>
    </location>
</feature>
<sequence>MSIEYERQHRHFFTTRVPPPPKPAEIFPTASPRAVIELRSGFYNYPQPSADENNLIYKYRFQESNSQFQNSRIQKPPSNSSVINFSFSRQHDLEQQRQESQRRSIANRGNISLCNGSPGHLRLAREYAESKSQSSIMNSTQRSGFPNTKSPTLYSSVYSPSGVF</sequence>
<dbReference type="VEuPathDB" id="TrichDB:TRFO_19648"/>
<dbReference type="RefSeq" id="XP_068364081.1">
    <property type="nucleotide sequence ID" value="XM_068500913.1"/>
</dbReference>
<dbReference type="Proteomes" id="UP000179807">
    <property type="component" value="Unassembled WGS sequence"/>
</dbReference>